<name>A0A6J2WFM5_CHACN</name>
<dbReference type="InParanoid" id="A0A6J2WFM5"/>
<evidence type="ECO:0000313" key="6">
    <source>
        <dbReference type="Proteomes" id="UP000504632"/>
    </source>
</evidence>
<dbReference type="InterPro" id="IPR042404">
    <property type="entry name" value="KATNBL1"/>
</dbReference>
<dbReference type="GO" id="GO:0005730">
    <property type="term" value="C:nucleolus"/>
    <property type="evidence" value="ECO:0007669"/>
    <property type="project" value="TreeGrafter"/>
</dbReference>
<dbReference type="OrthoDB" id="8754475at2759"/>
<evidence type="ECO:0000256" key="1">
    <source>
        <dbReference type="ARBA" id="ARBA00004245"/>
    </source>
</evidence>
<dbReference type="RefSeq" id="XP_030643064.1">
    <property type="nucleotide sequence ID" value="XM_030787204.1"/>
</dbReference>
<dbReference type="Pfam" id="PF13925">
    <property type="entry name" value="Katanin_con80"/>
    <property type="match status" value="1"/>
</dbReference>
<keyword evidence="2" id="KW-0963">Cytoplasm</keyword>
<dbReference type="InterPro" id="IPR028021">
    <property type="entry name" value="Katanin_C-terminal"/>
</dbReference>
<feature type="compositionally biased region" description="Basic and acidic residues" evidence="4">
    <location>
        <begin position="26"/>
        <end position="38"/>
    </location>
</feature>
<feature type="compositionally biased region" description="Basic residues" evidence="4">
    <location>
        <begin position="53"/>
        <end position="66"/>
    </location>
</feature>
<dbReference type="GO" id="GO:0008017">
    <property type="term" value="F:microtubule binding"/>
    <property type="evidence" value="ECO:0007669"/>
    <property type="project" value="InterPro"/>
</dbReference>
<keyword evidence="3" id="KW-0206">Cytoskeleton</keyword>
<evidence type="ECO:0000313" key="7">
    <source>
        <dbReference type="RefSeq" id="XP_030643064.1"/>
    </source>
</evidence>
<dbReference type="PANTHER" id="PTHR14682">
    <property type="entry name" value="KATNB1-LIKE PROTEIN 1"/>
    <property type="match status" value="1"/>
</dbReference>
<dbReference type="GeneID" id="115823173"/>
<evidence type="ECO:0000256" key="4">
    <source>
        <dbReference type="SAM" id="MobiDB-lite"/>
    </source>
</evidence>
<proteinExistence type="predicted"/>
<evidence type="ECO:0000259" key="5">
    <source>
        <dbReference type="Pfam" id="PF13925"/>
    </source>
</evidence>
<feature type="region of interest" description="Disordered" evidence="4">
    <location>
        <begin position="1"/>
        <end position="95"/>
    </location>
</feature>
<accession>A0A6J2WFM5</accession>
<gene>
    <name evidence="7" type="primary">LOC115823173</name>
</gene>
<keyword evidence="6" id="KW-1185">Reference proteome</keyword>
<feature type="compositionally biased region" description="Basic and acidic residues" evidence="4">
    <location>
        <begin position="1"/>
        <end position="10"/>
    </location>
</feature>
<feature type="domain" description="Katanin p80 subunit C-terminal" evidence="5">
    <location>
        <begin position="135"/>
        <end position="285"/>
    </location>
</feature>
<feature type="compositionally biased region" description="Polar residues" evidence="4">
    <location>
        <begin position="80"/>
        <end position="89"/>
    </location>
</feature>
<dbReference type="GO" id="GO:0005856">
    <property type="term" value="C:cytoskeleton"/>
    <property type="evidence" value="ECO:0007669"/>
    <property type="project" value="UniProtKB-SubCell"/>
</dbReference>
<organism evidence="6 7">
    <name type="scientific">Chanos chanos</name>
    <name type="common">Milkfish</name>
    <name type="synonym">Mugil chanos</name>
    <dbReference type="NCBI Taxonomy" id="29144"/>
    <lineage>
        <taxon>Eukaryota</taxon>
        <taxon>Metazoa</taxon>
        <taxon>Chordata</taxon>
        <taxon>Craniata</taxon>
        <taxon>Vertebrata</taxon>
        <taxon>Euteleostomi</taxon>
        <taxon>Actinopterygii</taxon>
        <taxon>Neopterygii</taxon>
        <taxon>Teleostei</taxon>
        <taxon>Ostariophysi</taxon>
        <taxon>Gonorynchiformes</taxon>
        <taxon>Chanidae</taxon>
        <taxon>Chanos</taxon>
    </lineage>
</organism>
<evidence type="ECO:0000256" key="2">
    <source>
        <dbReference type="ARBA" id="ARBA00022490"/>
    </source>
</evidence>
<dbReference type="Proteomes" id="UP000504632">
    <property type="component" value="Chromosome 1"/>
</dbReference>
<protein>
    <submittedName>
        <fullName evidence="7">KATNB1-like protein 1</fullName>
    </submittedName>
</protein>
<reference evidence="7" key="1">
    <citation type="submission" date="2025-08" db="UniProtKB">
        <authorList>
            <consortium name="RefSeq"/>
        </authorList>
    </citation>
    <scope>IDENTIFICATION</scope>
</reference>
<sequence length="293" mass="33725">MFSEDLHCEESEYQSSEDALSNESLTYKEDTGKKEDSNKKRHLGGRCGNNPGRVKRVVSCKRKTRHSTLSSGGRRRPSVTGRTFDTVSTESERKEEEDMIFGDSWQFPLTQSHTQNCQMETSDIRYHDYFSKISKDHSIMTQVLFGRNLKLSIALTLWQRNVGELLTYLARLQDTSITVHCLPFITESLQNKSRRVSVGFCVDLFPLVKSVLQSQYEDYIITGLNWIQSVLRLWWPQLTGNGESVSDITSSDKRNIHVIKQQLQELWEEESRLCSSSGRIGEMWKVKEGPKTL</sequence>
<evidence type="ECO:0000256" key="3">
    <source>
        <dbReference type="ARBA" id="ARBA00023212"/>
    </source>
</evidence>
<feature type="compositionally biased region" description="Polar residues" evidence="4">
    <location>
        <begin position="13"/>
        <end position="25"/>
    </location>
</feature>
<comment type="subcellular location">
    <subcellularLocation>
        <location evidence="1">Cytoplasm</location>
        <location evidence="1">Cytoskeleton</location>
    </subcellularLocation>
</comment>
<dbReference type="PANTHER" id="PTHR14682:SF1">
    <property type="entry name" value="KATNB1-LIKE PROTEIN 1"/>
    <property type="match status" value="1"/>
</dbReference>
<dbReference type="AlphaFoldDB" id="A0A6J2WFM5"/>